<reference evidence="8" key="3">
    <citation type="submission" date="2021-06" db="EMBL/GenBank/DDBJ databases">
        <title>Genomic Description and Analysis of Intracellular Bacteria, Candidatus Berkiella cookevillensis and Candidatus Berkiella aquae.</title>
        <authorList>
            <person name="Kidane D.T."/>
            <person name="Mehari Y.T."/>
            <person name="Rice F.C."/>
            <person name="Arivett B.A."/>
            <person name="Farone A.L."/>
            <person name="Berk S.G."/>
            <person name="Farone M.B."/>
        </authorList>
    </citation>
    <scope>NUCLEOTIDE SEQUENCE</scope>
    <source>
        <strain evidence="8">HT99</strain>
    </source>
</reference>
<dbReference type="EMBL" id="LKAJ01000005">
    <property type="protein sequence ID" value="KRG21344.1"/>
    <property type="molecule type" value="Genomic_DNA"/>
</dbReference>
<name>A0A0Q9YL34_9GAMM</name>
<reference evidence="7" key="1">
    <citation type="submission" date="2015-09" db="EMBL/GenBank/DDBJ databases">
        <title>Draft Genome Sequences of Two Novel Amoeba-resistant Intranuclear Bacteria, Candidatus Berkiella cookevillensis and Candidatus Berkiella aquae.</title>
        <authorList>
            <person name="Mehari Y.T."/>
            <person name="Arivett B.A."/>
            <person name="Farone A.L."/>
            <person name="Gunderson J.H."/>
            <person name="Farone M.B."/>
        </authorList>
    </citation>
    <scope>NUCLEOTIDE SEQUENCE [LARGE SCALE GENOMIC DNA]</scope>
    <source>
        <strain evidence="7">HT99</strain>
    </source>
</reference>
<dbReference type="GO" id="GO:0016746">
    <property type="term" value="F:acyltransferase activity"/>
    <property type="evidence" value="ECO:0007669"/>
    <property type="project" value="UniProtKB-KW"/>
</dbReference>
<dbReference type="AlphaFoldDB" id="A0A0Q9YL34"/>
<dbReference type="Pfam" id="PF03421">
    <property type="entry name" value="Acetyltransf_14"/>
    <property type="match status" value="1"/>
</dbReference>
<dbReference type="InterPro" id="IPR005083">
    <property type="entry name" value="YopJ-like"/>
</dbReference>
<dbReference type="RefSeq" id="WP_075066148.1">
    <property type="nucleotide sequence ID" value="NZ_LKAJ02000001.1"/>
</dbReference>
<evidence type="ECO:0000256" key="1">
    <source>
        <dbReference type="ARBA" id="ARBA00022679"/>
    </source>
</evidence>
<accession>A0A0Q9YL34</accession>
<comment type="similarity">
    <text evidence="3">Belongs to the acetyltransferase YopJ family.</text>
</comment>
<evidence type="ECO:0000256" key="6">
    <source>
        <dbReference type="SAM" id="MobiDB-lite"/>
    </source>
</evidence>
<comment type="catalytic activity">
    <reaction evidence="4">
        <text>L-threonyl-[protein] + acetyl-CoA = O-acetyl-L-threonyl-[protein] + CoA</text>
        <dbReference type="Rhea" id="RHEA:65340"/>
        <dbReference type="Rhea" id="RHEA-COMP:11060"/>
        <dbReference type="Rhea" id="RHEA-COMP:16780"/>
        <dbReference type="ChEBI" id="CHEBI:30013"/>
        <dbReference type="ChEBI" id="CHEBI:57287"/>
        <dbReference type="ChEBI" id="CHEBI:57288"/>
        <dbReference type="ChEBI" id="CHEBI:141025"/>
    </reaction>
    <physiologicalReaction direction="left-to-right" evidence="4">
        <dbReference type="Rhea" id="RHEA:65341"/>
    </physiologicalReaction>
</comment>
<keyword evidence="1" id="KW-0808">Transferase</keyword>
<dbReference type="STRING" id="295108.HT99x_01520"/>
<comment type="caution">
    <text evidence="7">The sequence shown here is derived from an EMBL/GenBank/DDBJ whole genome shotgun (WGS) entry which is preliminary data.</text>
</comment>
<dbReference type="Proteomes" id="UP000051497">
    <property type="component" value="Unassembled WGS sequence"/>
</dbReference>
<feature type="compositionally biased region" description="Basic and acidic residues" evidence="6">
    <location>
        <begin position="738"/>
        <end position="749"/>
    </location>
</feature>
<comment type="catalytic activity">
    <reaction evidence="5">
        <text>L-seryl-[protein] + acetyl-CoA = O-acetyl-L-seryl-[protein] + CoA</text>
        <dbReference type="Rhea" id="RHEA:59392"/>
        <dbReference type="Rhea" id="RHEA-COMP:9863"/>
        <dbReference type="Rhea" id="RHEA-COMP:15352"/>
        <dbReference type="ChEBI" id="CHEBI:29999"/>
        <dbReference type="ChEBI" id="CHEBI:57287"/>
        <dbReference type="ChEBI" id="CHEBI:57288"/>
        <dbReference type="ChEBI" id="CHEBI:141128"/>
    </reaction>
    <physiologicalReaction direction="left-to-right" evidence="5">
        <dbReference type="Rhea" id="RHEA:59393"/>
    </physiologicalReaction>
</comment>
<proteinExistence type="inferred from homology"/>
<protein>
    <submittedName>
        <fullName evidence="7">Uncharacterized protein</fullName>
    </submittedName>
</protein>
<sequence length="851" mass="97035">MSHELESTAAYDAIRQLIIQKLPDPKQTARNRWLGTLNGLHELHKDYDRFVKLGNYKLEGKLEGITGMGGFRAALAKAQSEEQKKKELAAMVITLQASVGTERLEQLKKDFDFSSLTELAAWLVKVYDASAGIAPSGKMKGISSTEKAKNIGLNMDIHVSKTGSWRILTCDEAKQRDSSGTNLQFKTWEETIQQMTDDFLITVAAVEKYNMWDVIKDEALGCGQARMDEFIILRKKVEETHSLVAFDNLKEELLTGRIVPELHASKKDTTVVTKPEPLQEYMDPTRKQTGRVPNANGLCLIAEHLKNTRNEDIYIAENSEEVSNLLHMMSQNEVKPGAKIAVQGLTGDQSSHWYALMIEKERDGKLNLVLMDSLGDGTALRESSEHAAIEIFKEFKDKHPEYHDSELYQNIELVQFDYENCGSFSMKFCERMLKEKDFVKRLKEEGYVIEDASARVAMGKGRQKLDEVQITKLYEQKIKSYVLPPEYFSYNQRKKYAQYYERGENFQSKIEEQKRKISERMNKEFKYELKETVDGECIVTAFQKSPAGKGEGGGSYDVNMRMVYFRNKYWERAIQATHENKNSAEISKIIENRKAKNISIAKINLSVNQSPSTTLVKEETATLENKYAIFSPVEAEFELKRRNVGNIQIKEAQKLHDELTTAAEVKSTPVRAPTSNARDFWKHRESTTTTASLLRKPFPISTRNSQQQKAHVPIQQQVVTPTEHLKSAETQISSQSKQADEPPVKRLEENQGQSQSWQEMIKEVTELKLAGNEGFITQGVLRKMMECIRPSTAKQQLQSEQYKNLQHLVKDLQQKGSLKNIKNDNLNELIDKILKTPLPPTEANKSSPKRH</sequence>
<feature type="region of interest" description="Disordered" evidence="6">
    <location>
        <begin position="719"/>
        <end position="755"/>
    </location>
</feature>
<evidence type="ECO:0000256" key="3">
    <source>
        <dbReference type="ARBA" id="ARBA00023785"/>
    </source>
</evidence>
<evidence type="ECO:0000313" key="9">
    <source>
        <dbReference type="Proteomes" id="UP000051497"/>
    </source>
</evidence>
<evidence type="ECO:0000313" key="7">
    <source>
        <dbReference type="EMBL" id="KRG21344.1"/>
    </source>
</evidence>
<reference evidence="8" key="2">
    <citation type="journal article" date="2016" name="Genome Announc.">
        <title>Draft Genome Sequences of Two Novel Amoeba-Resistant Intranuclear Bacteria, 'Candidatus Berkiella cookevillensis' and 'Candidatus Berkiella aquae'.</title>
        <authorList>
            <person name="Mehari Y.T."/>
            <person name="Arivett B.A."/>
            <person name="Farone A.L."/>
            <person name="Gunderson J.H."/>
            <person name="Farone M.B."/>
        </authorList>
    </citation>
    <scope>NUCLEOTIDE SEQUENCE</scope>
    <source>
        <strain evidence="8">HT99</strain>
    </source>
</reference>
<evidence type="ECO:0000256" key="5">
    <source>
        <dbReference type="ARBA" id="ARBA00048662"/>
    </source>
</evidence>
<organism evidence="7">
    <name type="scientific">Candidatus Berkiella aquae</name>
    <dbReference type="NCBI Taxonomy" id="295108"/>
    <lineage>
        <taxon>Bacteria</taxon>
        <taxon>Pseudomonadati</taxon>
        <taxon>Pseudomonadota</taxon>
        <taxon>Gammaproteobacteria</taxon>
        <taxon>Candidatus Berkiellales</taxon>
        <taxon>Candidatus Berkiellaceae</taxon>
        <taxon>Candidatus Berkiella</taxon>
    </lineage>
</organism>
<dbReference type="EMBL" id="LKAJ02000001">
    <property type="protein sequence ID" value="MCS5710912.1"/>
    <property type="molecule type" value="Genomic_DNA"/>
</dbReference>
<gene>
    <name evidence="8" type="ORF">HT99x_005680</name>
    <name evidence="7" type="ORF">HT99x_01520</name>
</gene>
<keyword evidence="9" id="KW-1185">Reference proteome</keyword>
<evidence type="ECO:0000313" key="8">
    <source>
        <dbReference type="EMBL" id="MCS5710912.1"/>
    </source>
</evidence>
<evidence type="ECO:0000256" key="4">
    <source>
        <dbReference type="ARBA" id="ARBA00048364"/>
    </source>
</evidence>
<feature type="compositionally biased region" description="Polar residues" evidence="6">
    <location>
        <begin position="728"/>
        <end position="737"/>
    </location>
</feature>
<evidence type="ECO:0000256" key="2">
    <source>
        <dbReference type="ARBA" id="ARBA00023315"/>
    </source>
</evidence>
<keyword evidence="2" id="KW-0012">Acyltransferase</keyword>